<gene>
    <name evidence="1" type="ORF">PDIGIT_LOCUS8352</name>
</gene>
<name>A0A9W4UF36_9PLEO</name>
<protein>
    <submittedName>
        <fullName evidence="1">Uncharacterized protein</fullName>
    </submittedName>
</protein>
<keyword evidence="2" id="KW-1185">Reference proteome</keyword>
<sequence length="110" mass="11787">MPTTGHPSSIGSRERHFRCSLLTLAEPAISWSVSKHTISTPPGPGVSSRVSLGSSNGIVRHCPWLSVQVVQSTARLVSTVVVLLVPFFLVPYPYPVSQQRPCAASFMLGS</sequence>
<reference evidence="1" key="1">
    <citation type="submission" date="2023-01" db="EMBL/GenBank/DDBJ databases">
        <authorList>
            <person name="Van Ghelder C."/>
            <person name="Rancurel C."/>
        </authorList>
    </citation>
    <scope>NUCLEOTIDE SEQUENCE</scope>
    <source>
        <strain evidence="1">CNCM I-4278</strain>
    </source>
</reference>
<dbReference type="Proteomes" id="UP001152607">
    <property type="component" value="Unassembled WGS sequence"/>
</dbReference>
<evidence type="ECO:0000313" key="1">
    <source>
        <dbReference type="EMBL" id="CAI6335273.1"/>
    </source>
</evidence>
<organism evidence="1 2">
    <name type="scientific">Periconia digitata</name>
    <dbReference type="NCBI Taxonomy" id="1303443"/>
    <lineage>
        <taxon>Eukaryota</taxon>
        <taxon>Fungi</taxon>
        <taxon>Dikarya</taxon>
        <taxon>Ascomycota</taxon>
        <taxon>Pezizomycotina</taxon>
        <taxon>Dothideomycetes</taxon>
        <taxon>Pleosporomycetidae</taxon>
        <taxon>Pleosporales</taxon>
        <taxon>Massarineae</taxon>
        <taxon>Periconiaceae</taxon>
        <taxon>Periconia</taxon>
    </lineage>
</organism>
<dbReference type="AlphaFoldDB" id="A0A9W4UF36"/>
<evidence type="ECO:0000313" key="2">
    <source>
        <dbReference type="Proteomes" id="UP001152607"/>
    </source>
</evidence>
<proteinExistence type="predicted"/>
<accession>A0A9W4UF36</accession>
<dbReference type="EMBL" id="CAOQHR010000005">
    <property type="protein sequence ID" value="CAI6335273.1"/>
    <property type="molecule type" value="Genomic_DNA"/>
</dbReference>
<comment type="caution">
    <text evidence="1">The sequence shown here is derived from an EMBL/GenBank/DDBJ whole genome shotgun (WGS) entry which is preliminary data.</text>
</comment>